<dbReference type="RefSeq" id="XP_015695519.1">
    <property type="nucleotide sequence ID" value="XM_015840033.1"/>
</dbReference>
<protein>
    <recommendedName>
        <fullName evidence="3">F-box domain-containing protein</fullName>
    </recommendedName>
</protein>
<dbReference type="OMA" id="PAKCASI"/>
<evidence type="ECO:0000313" key="1">
    <source>
        <dbReference type="EnsemblPlants" id="OB08G15620.1"/>
    </source>
</evidence>
<evidence type="ECO:0008006" key="3">
    <source>
        <dbReference type="Google" id="ProtNLM"/>
    </source>
</evidence>
<keyword evidence="2" id="KW-1185">Reference proteome</keyword>
<dbReference type="Gramene" id="OB08G15620.1">
    <property type="protein sequence ID" value="OB08G15620.1"/>
    <property type="gene ID" value="OB08G15620"/>
</dbReference>
<dbReference type="Gene3D" id="1.20.1280.50">
    <property type="match status" value="1"/>
</dbReference>
<dbReference type="InterPro" id="IPR032675">
    <property type="entry name" value="LRR_dom_sf"/>
</dbReference>
<proteinExistence type="predicted"/>
<evidence type="ECO:0000313" key="2">
    <source>
        <dbReference type="Proteomes" id="UP000006038"/>
    </source>
</evidence>
<dbReference type="FunFam" id="1.20.1280.50:FF:000037">
    <property type="entry name" value="F-box protein SKIP19"/>
    <property type="match status" value="1"/>
</dbReference>
<dbReference type="AlphaFoldDB" id="J3MR33"/>
<reference evidence="1" key="1">
    <citation type="journal article" date="2013" name="Nat. Commun.">
        <title>Whole-genome sequencing of Oryza brachyantha reveals mechanisms underlying Oryza genome evolution.</title>
        <authorList>
            <person name="Chen J."/>
            <person name="Huang Q."/>
            <person name="Gao D."/>
            <person name="Wang J."/>
            <person name="Lang Y."/>
            <person name="Liu T."/>
            <person name="Li B."/>
            <person name="Bai Z."/>
            <person name="Luis Goicoechea J."/>
            <person name="Liang C."/>
            <person name="Chen C."/>
            <person name="Zhang W."/>
            <person name="Sun S."/>
            <person name="Liao Y."/>
            <person name="Zhang X."/>
            <person name="Yang L."/>
            <person name="Song C."/>
            <person name="Wang M."/>
            <person name="Shi J."/>
            <person name="Liu G."/>
            <person name="Liu J."/>
            <person name="Zhou H."/>
            <person name="Zhou W."/>
            <person name="Yu Q."/>
            <person name="An N."/>
            <person name="Chen Y."/>
            <person name="Cai Q."/>
            <person name="Wang B."/>
            <person name="Liu B."/>
            <person name="Min J."/>
            <person name="Huang Y."/>
            <person name="Wu H."/>
            <person name="Li Z."/>
            <person name="Zhang Y."/>
            <person name="Yin Y."/>
            <person name="Song W."/>
            <person name="Jiang J."/>
            <person name="Jackson S.A."/>
            <person name="Wing R.A."/>
            <person name="Wang J."/>
            <person name="Chen M."/>
        </authorList>
    </citation>
    <scope>NUCLEOTIDE SEQUENCE [LARGE SCALE GENOMIC DNA]</scope>
    <source>
        <strain evidence="1">cv. IRGC 101232</strain>
    </source>
</reference>
<dbReference type="eggNOG" id="KOG1947">
    <property type="taxonomic scope" value="Eukaryota"/>
</dbReference>
<sequence length="292" mass="32708">MDGQSPLPETRYWSEQPLDALSVIFSKLGAVEVLMGAGLVCHSWLHAAKVPVLWRTVEMLVCREMGSSFNRRGILNALGKVAVKRSNRQLDVLKCGGFATNELLTYVGHRSSSFLKSLYLDSCSKVTKRGFKQLIRKSPQLGDLVLKFCEKLRGNVYEAVAKACPRLRRLEVRRWISEDELLGIAAMHELRCLTLKGMVVRGGALAAIVDGCPHLELLDADGCVLLDVDDALRARCAVIDSLKLPSGFVAASDYDDYYFGREEDDDGGFEFNLVHNDYDYDEFGECNSYYYR</sequence>
<dbReference type="HOGENOM" id="CLU_044915_1_0_1"/>
<dbReference type="InterPro" id="IPR036047">
    <property type="entry name" value="F-box-like_dom_sf"/>
</dbReference>
<name>J3MR33_ORYBR</name>
<dbReference type="GeneID" id="102719417"/>
<dbReference type="KEGG" id="obr:102719417"/>
<dbReference type="PANTHER" id="PTHR38926">
    <property type="entry name" value="F-BOX DOMAIN CONTAINING PROTEIN, EXPRESSED"/>
    <property type="match status" value="1"/>
</dbReference>
<dbReference type="SUPFAM" id="SSF81383">
    <property type="entry name" value="F-box domain"/>
    <property type="match status" value="1"/>
</dbReference>
<dbReference type="OrthoDB" id="634519at2759"/>
<dbReference type="Proteomes" id="UP000006038">
    <property type="component" value="Chromosome 8"/>
</dbReference>
<dbReference type="EnsemblPlants" id="OB08G15620.1">
    <property type="protein sequence ID" value="OB08G15620.1"/>
    <property type="gene ID" value="OB08G15620"/>
</dbReference>
<dbReference type="PANTHER" id="PTHR38926:SF71">
    <property type="entry name" value="OS08G0194350 PROTEIN"/>
    <property type="match status" value="1"/>
</dbReference>
<accession>J3MR33</accession>
<organism evidence="1">
    <name type="scientific">Oryza brachyantha</name>
    <name type="common">malo sina</name>
    <dbReference type="NCBI Taxonomy" id="4533"/>
    <lineage>
        <taxon>Eukaryota</taxon>
        <taxon>Viridiplantae</taxon>
        <taxon>Streptophyta</taxon>
        <taxon>Embryophyta</taxon>
        <taxon>Tracheophyta</taxon>
        <taxon>Spermatophyta</taxon>
        <taxon>Magnoliopsida</taxon>
        <taxon>Liliopsida</taxon>
        <taxon>Poales</taxon>
        <taxon>Poaceae</taxon>
        <taxon>BOP clade</taxon>
        <taxon>Oryzoideae</taxon>
        <taxon>Oryzeae</taxon>
        <taxon>Oryzinae</taxon>
        <taxon>Oryza</taxon>
    </lineage>
</organism>
<dbReference type="Gene3D" id="3.80.10.10">
    <property type="entry name" value="Ribonuclease Inhibitor"/>
    <property type="match status" value="1"/>
</dbReference>
<gene>
    <name evidence="1" type="primary">LOC102719417</name>
</gene>
<dbReference type="STRING" id="4533.J3MR33"/>
<dbReference type="SUPFAM" id="SSF52047">
    <property type="entry name" value="RNI-like"/>
    <property type="match status" value="1"/>
</dbReference>
<reference evidence="1" key="2">
    <citation type="submission" date="2013-04" db="UniProtKB">
        <authorList>
            <consortium name="EnsemblPlants"/>
        </authorList>
    </citation>
    <scope>IDENTIFICATION</scope>
</reference>